<evidence type="ECO:0000313" key="18">
    <source>
        <dbReference type="EMBL" id="KAH0882563.1"/>
    </source>
</evidence>
<keyword evidence="14" id="KW-0325">Glycoprotein</keyword>
<evidence type="ECO:0000313" key="19">
    <source>
        <dbReference type="Proteomes" id="UP000824890"/>
    </source>
</evidence>
<dbReference type="Pfam" id="PF04137">
    <property type="entry name" value="ERO1"/>
    <property type="match status" value="2"/>
</dbReference>
<keyword evidence="9" id="KW-0274">FAD</keyword>
<evidence type="ECO:0000256" key="2">
    <source>
        <dbReference type="ARBA" id="ARBA00004367"/>
    </source>
</evidence>
<keyword evidence="13" id="KW-1015">Disulfide bond</keyword>
<dbReference type="Proteomes" id="UP000824890">
    <property type="component" value="Unassembled WGS sequence"/>
</dbReference>
<dbReference type="EMBL" id="JAGKQM010000014">
    <property type="protein sequence ID" value="KAH0882563.1"/>
    <property type="molecule type" value="Genomic_DNA"/>
</dbReference>
<dbReference type="InterPro" id="IPR007266">
    <property type="entry name" value="Ero1"/>
</dbReference>
<sequence length="1142" mass="130841">MFFLSCRIKDSLFTPPGDNIMADTDVGNVNAKEKRSPKRLILLIGAIAVVAAAVLLNAQKSSIFGFTGKICNCRKAEKQKYIGMVEDCCCDYETVNKLNTEVLHPLLQDLVKTPFYRYFKVKLWCDCPFWPDDGMCRLRDCSVCECPESEFPEPFKKALSKDNPVCQEGKPQGAVDRTVDTRAFTGWTVTDNPWTSDDETDNGEMTYVNLLLNPERYTGYIGPSARRIWDAIYSENCPKYASEQSCQEEKILYKLVSGLHSSITVHIASDYLLDEAKNVWGQNLTLLYDRVLRYPDRVRNLYFTFLFVLRAVTKAENYLVEAEYETGKDNVIEDLKTKSLMKQLVSDPKTRAACPLPFDEAKLWKGQRGPELKQQIQKQFRNISAIMDCVGCEKCRLWGKLQILGLGTALKILFTVNGEDNLRHNLELQRNESCKYKTSGWNLNNTAKLPGFFYRYEDCESVGVPRLSVGMFLSSQLWKSEKDRLYSLCYLHMGAPRVWYSVAGCHRSKVMNLFPEMSGELQSKISREPVMIMSPYALNMEGIPVTRCVQNPGQLVPHGDVAVHQNQEKKKKSLISYDKILLGAAREAVKHLKEYSLSKKKTADNMRWLNACGREGCSPALLRVKQEKSRREFLASSLKSQRMDKSFDDVSKRECCFCFVDLHFFAVQCSCSNERYSCLSHWEEEFLYRYTIDELNVLVEALELQKLSAMFRWGNFDRNYYASSPGIKFHKLETKERCEAGGKEQGKTKVKARSIMEIMKGDDDESGPVQPCSNKPSKTCDGSAAEKQKYIGMVEDCCCDYETVNKLNTEVLHPLLQDLVKTPFYRYFKVKLWCDCPFWPDDGMCRLRDCSVCECPESEFPEPFKKALSKDNPVCQEGKPQGAVDRTVDTRAFTGWTVTDNPWTSDDETDNGEMTYVNLLLNPERYTGYIGPSARRIWDAIYSENCPKYASEQSCQEEKILYKLVSGLHSSITVHIASDYLLDEAKNVWGQNLTLLYDRVLRYPDRVRNLYFTFLFVLRAVTKAENYLVEAEYETGKDNVIEDLKTKSLMKKLVSDPKTRAACPLPFDEAKLWKGQRGPELKQQIQKQFRNISAIMDCVGCEKCRLWGKLQILGLGTALKILFTVNGEDNLRHNLELQRNEY</sequence>
<comment type="cofactor">
    <cofactor evidence="1">
        <name>FAD</name>
        <dbReference type="ChEBI" id="CHEBI:57692"/>
    </cofactor>
</comment>
<evidence type="ECO:0000256" key="14">
    <source>
        <dbReference type="ARBA" id="ARBA00023180"/>
    </source>
</evidence>
<evidence type="ECO:0000256" key="10">
    <source>
        <dbReference type="ARBA" id="ARBA00022982"/>
    </source>
</evidence>
<dbReference type="InterPro" id="IPR003347">
    <property type="entry name" value="JmjC_dom"/>
</dbReference>
<keyword evidence="5" id="KW-0813">Transport</keyword>
<comment type="subunit">
    <text evidence="4">May function both as a monomer and a homodimer.</text>
</comment>
<evidence type="ECO:0000256" key="12">
    <source>
        <dbReference type="ARBA" id="ARBA00023136"/>
    </source>
</evidence>
<dbReference type="SMART" id="SM00558">
    <property type="entry name" value="JmjC"/>
    <property type="match status" value="1"/>
</dbReference>
<evidence type="ECO:0000256" key="6">
    <source>
        <dbReference type="ARBA" id="ARBA00022630"/>
    </source>
</evidence>
<feature type="domain" description="JmjC" evidence="17">
    <location>
        <begin position="438"/>
        <end position="579"/>
    </location>
</feature>
<dbReference type="Pfam" id="PF02373">
    <property type="entry name" value="JmjC"/>
    <property type="match status" value="1"/>
</dbReference>
<dbReference type="InterPro" id="IPR037192">
    <property type="entry name" value="ERO1-like_sf"/>
</dbReference>
<keyword evidence="10" id="KW-0249">Electron transport</keyword>
<evidence type="ECO:0000259" key="17">
    <source>
        <dbReference type="SMART" id="SM00558"/>
    </source>
</evidence>
<proteinExistence type="inferred from homology"/>
<dbReference type="PANTHER" id="PTHR12613:SF0">
    <property type="entry name" value="ERO1-LIKE PROTEIN"/>
    <property type="match status" value="1"/>
</dbReference>
<reference evidence="18 19" key="1">
    <citation type="submission" date="2021-05" db="EMBL/GenBank/DDBJ databases">
        <title>Genome Assembly of Synthetic Allotetraploid Brassica napus Reveals Homoeologous Exchanges between Subgenomes.</title>
        <authorList>
            <person name="Davis J.T."/>
        </authorList>
    </citation>
    <scope>NUCLEOTIDE SEQUENCE [LARGE SCALE GENOMIC DNA]</scope>
    <source>
        <strain evidence="19">cv. Da-Ae</strain>
        <tissue evidence="18">Seedling</tissue>
    </source>
</reference>
<evidence type="ECO:0000256" key="11">
    <source>
        <dbReference type="ARBA" id="ARBA00023002"/>
    </source>
</evidence>
<evidence type="ECO:0000256" key="7">
    <source>
        <dbReference type="ARBA" id="ARBA00022729"/>
    </source>
</evidence>
<evidence type="ECO:0000256" key="4">
    <source>
        <dbReference type="ARBA" id="ARBA00011802"/>
    </source>
</evidence>
<keyword evidence="8" id="KW-0256">Endoplasmic reticulum</keyword>
<dbReference type="SUPFAM" id="SSF110019">
    <property type="entry name" value="ERO1-like"/>
    <property type="match status" value="2"/>
</dbReference>
<name>A0ABQ7ZRC9_BRANA</name>
<protein>
    <recommendedName>
        <fullName evidence="17">JmjC domain-containing protein</fullName>
    </recommendedName>
</protein>
<evidence type="ECO:0000256" key="8">
    <source>
        <dbReference type="ARBA" id="ARBA00022824"/>
    </source>
</evidence>
<evidence type="ECO:0000256" key="1">
    <source>
        <dbReference type="ARBA" id="ARBA00001974"/>
    </source>
</evidence>
<evidence type="ECO:0000256" key="5">
    <source>
        <dbReference type="ARBA" id="ARBA00022448"/>
    </source>
</evidence>
<feature type="transmembrane region" description="Helical" evidence="16">
    <location>
        <begin position="40"/>
        <end position="58"/>
    </location>
</feature>
<gene>
    <name evidence="18" type="ORF">HID58_058659</name>
</gene>
<keyword evidence="12 16" id="KW-0472">Membrane</keyword>
<evidence type="ECO:0000256" key="16">
    <source>
        <dbReference type="SAM" id="Phobius"/>
    </source>
</evidence>
<accession>A0ABQ7ZRC9</accession>
<evidence type="ECO:0000256" key="3">
    <source>
        <dbReference type="ARBA" id="ARBA00008277"/>
    </source>
</evidence>
<keyword evidence="19" id="KW-1185">Reference proteome</keyword>
<comment type="similarity">
    <text evidence="3">Belongs to the EROs family.</text>
</comment>
<evidence type="ECO:0000256" key="15">
    <source>
        <dbReference type="ARBA" id="ARBA00023284"/>
    </source>
</evidence>
<comment type="subcellular location">
    <subcellularLocation>
        <location evidence="2">Endoplasmic reticulum membrane</location>
        <topology evidence="2">Peripheral membrane protein</topology>
        <orientation evidence="2">Lumenal side</orientation>
    </subcellularLocation>
</comment>
<keyword evidence="11" id="KW-0560">Oxidoreductase</keyword>
<evidence type="ECO:0000256" key="13">
    <source>
        <dbReference type="ARBA" id="ARBA00023157"/>
    </source>
</evidence>
<dbReference type="PANTHER" id="PTHR12613">
    <property type="entry name" value="ERO1-RELATED"/>
    <property type="match status" value="1"/>
</dbReference>
<organism evidence="18 19">
    <name type="scientific">Brassica napus</name>
    <name type="common">Rape</name>
    <dbReference type="NCBI Taxonomy" id="3708"/>
    <lineage>
        <taxon>Eukaryota</taxon>
        <taxon>Viridiplantae</taxon>
        <taxon>Streptophyta</taxon>
        <taxon>Embryophyta</taxon>
        <taxon>Tracheophyta</taxon>
        <taxon>Spermatophyta</taxon>
        <taxon>Magnoliopsida</taxon>
        <taxon>eudicotyledons</taxon>
        <taxon>Gunneridae</taxon>
        <taxon>Pentapetalae</taxon>
        <taxon>rosids</taxon>
        <taxon>malvids</taxon>
        <taxon>Brassicales</taxon>
        <taxon>Brassicaceae</taxon>
        <taxon>Brassiceae</taxon>
        <taxon>Brassica</taxon>
    </lineage>
</organism>
<comment type="caution">
    <text evidence="18">The sequence shown here is derived from an EMBL/GenBank/DDBJ whole genome shotgun (WGS) entry which is preliminary data.</text>
</comment>
<keyword evidence="16" id="KW-1133">Transmembrane helix</keyword>
<keyword evidence="7" id="KW-0732">Signal</keyword>
<keyword evidence="16" id="KW-0812">Transmembrane</keyword>
<keyword evidence="15" id="KW-0676">Redox-active center</keyword>
<keyword evidence="6" id="KW-0285">Flavoprotein</keyword>
<evidence type="ECO:0000256" key="9">
    <source>
        <dbReference type="ARBA" id="ARBA00022827"/>
    </source>
</evidence>
<dbReference type="Gene3D" id="2.60.120.650">
    <property type="entry name" value="Cupin"/>
    <property type="match status" value="1"/>
</dbReference>